<keyword evidence="2" id="KW-1185">Reference proteome</keyword>
<proteinExistence type="predicted"/>
<name>A0A511V7L5_9BACL</name>
<dbReference type="AlphaFoldDB" id="A0A511V7L5"/>
<dbReference type="EMBL" id="BJXX01000057">
    <property type="protein sequence ID" value="GEN33918.1"/>
    <property type="molecule type" value="Genomic_DNA"/>
</dbReference>
<sequence length="92" mass="11290">MVTYRYKTDLLIIEEKANNNDKEFIFKVKDVDTIVPALRKVRMFFDSDKIYTDVIFYSHPNHEYQVIVRQDYYIDFLLVLFKNKIIQCIEWK</sequence>
<gene>
    <name evidence="1" type="ORF">ADA01nite_13780</name>
</gene>
<organism evidence="1 2">
    <name type="scientific">Aneurinibacillus danicus</name>
    <dbReference type="NCBI Taxonomy" id="267746"/>
    <lineage>
        <taxon>Bacteria</taxon>
        <taxon>Bacillati</taxon>
        <taxon>Bacillota</taxon>
        <taxon>Bacilli</taxon>
        <taxon>Bacillales</taxon>
        <taxon>Paenibacillaceae</taxon>
        <taxon>Aneurinibacillus group</taxon>
        <taxon>Aneurinibacillus</taxon>
    </lineage>
</organism>
<evidence type="ECO:0000313" key="2">
    <source>
        <dbReference type="Proteomes" id="UP000321157"/>
    </source>
</evidence>
<dbReference type="RefSeq" id="WP_146809212.1">
    <property type="nucleotide sequence ID" value="NZ_BJXX01000057.1"/>
</dbReference>
<reference evidence="1 2" key="1">
    <citation type="submission" date="2019-07" db="EMBL/GenBank/DDBJ databases">
        <title>Whole genome shotgun sequence of Aneurinibacillus danicus NBRC 102444.</title>
        <authorList>
            <person name="Hosoyama A."/>
            <person name="Uohara A."/>
            <person name="Ohji S."/>
            <person name="Ichikawa N."/>
        </authorList>
    </citation>
    <scope>NUCLEOTIDE SEQUENCE [LARGE SCALE GENOMIC DNA]</scope>
    <source>
        <strain evidence="1 2">NBRC 102444</strain>
    </source>
</reference>
<accession>A0A511V7L5</accession>
<dbReference type="OrthoDB" id="2941641at2"/>
<dbReference type="Proteomes" id="UP000321157">
    <property type="component" value="Unassembled WGS sequence"/>
</dbReference>
<evidence type="ECO:0000313" key="1">
    <source>
        <dbReference type="EMBL" id="GEN33918.1"/>
    </source>
</evidence>
<comment type="caution">
    <text evidence="1">The sequence shown here is derived from an EMBL/GenBank/DDBJ whole genome shotgun (WGS) entry which is preliminary data.</text>
</comment>
<protein>
    <submittedName>
        <fullName evidence="1">Uncharacterized protein</fullName>
    </submittedName>
</protein>